<dbReference type="OrthoDB" id="9985428at2759"/>
<feature type="domain" description="Microbial-type PARG catalytic" evidence="2">
    <location>
        <begin position="114"/>
        <end position="252"/>
    </location>
</feature>
<dbReference type="Pfam" id="PF10021">
    <property type="entry name" value="PARG_cat_microb"/>
    <property type="match status" value="1"/>
</dbReference>
<dbReference type="Gene3D" id="3.40.220.10">
    <property type="entry name" value="Leucine Aminopeptidase, subunit E, domain 1"/>
    <property type="match status" value="1"/>
</dbReference>
<dbReference type="InterPro" id="IPR012664">
    <property type="entry name" value="CHP02452"/>
</dbReference>
<evidence type="ECO:0000313" key="3">
    <source>
        <dbReference type="EMBL" id="EFC46999.1"/>
    </source>
</evidence>
<dbReference type="NCBIfam" id="TIGR02452">
    <property type="entry name" value="TIGR02452 family protein"/>
    <property type="match status" value="1"/>
</dbReference>
<dbReference type="RefSeq" id="XP_002679743.1">
    <property type="nucleotide sequence ID" value="XM_002679697.1"/>
</dbReference>
<dbReference type="AlphaFoldDB" id="D2V883"/>
<evidence type="ECO:0000313" key="4">
    <source>
        <dbReference type="Proteomes" id="UP000006671"/>
    </source>
</evidence>
<accession>D2V883</accession>
<feature type="region of interest" description="Disordered" evidence="1">
    <location>
        <begin position="17"/>
        <end position="38"/>
    </location>
</feature>
<organism evidence="4">
    <name type="scientific">Naegleria gruberi</name>
    <name type="common">Amoeba</name>
    <dbReference type="NCBI Taxonomy" id="5762"/>
    <lineage>
        <taxon>Eukaryota</taxon>
        <taxon>Discoba</taxon>
        <taxon>Heterolobosea</taxon>
        <taxon>Tetramitia</taxon>
        <taxon>Eutetramitia</taxon>
        <taxon>Vahlkampfiidae</taxon>
        <taxon>Naegleria</taxon>
    </lineage>
</organism>
<keyword evidence="4" id="KW-1185">Reference proteome</keyword>
<dbReference type="STRING" id="5762.D2V883"/>
<dbReference type="VEuPathDB" id="AmoebaDB:NAEGRDRAFT_65063"/>
<dbReference type="InterPro" id="IPR043472">
    <property type="entry name" value="Macro_dom-like"/>
</dbReference>
<reference evidence="3 4" key="1">
    <citation type="journal article" date="2010" name="Cell">
        <title>The genome of Naegleria gruberi illuminates early eukaryotic versatility.</title>
        <authorList>
            <person name="Fritz-Laylin L.K."/>
            <person name="Prochnik S.E."/>
            <person name="Ginger M.L."/>
            <person name="Dacks J.B."/>
            <person name="Carpenter M.L."/>
            <person name="Field M.C."/>
            <person name="Kuo A."/>
            <person name="Paredez A."/>
            <person name="Chapman J."/>
            <person name="Pham J."/>
            <person name="Shu S."/>
            <person name="Neupane R."/>
            <person name="Cipriano M."/>
            <person name="Mancuso J."/>
            <person name="Tu H."/>
            <person name="Salamov A."/>
            <person name="Lindquist E."/>
            <person name="Shapiro H."/>
            <person name="Lucas S."/>
            <person name="Grigoriev I.V."/>
            <person name="Cande W.Z."/>
            <person name="Fulton C."/>
            <person name="Rokhsar D.S."/>
            <person name="Dawson S.C."/>
        </authorList>
    </citation>
    <scope>NUCLEOTIDE SEQUENCE [LARGE SCALE GENOMIC DNA]</scope>
    <source>
        <strain evidence="3 4">NEG-M</strain>
    </source>
</reference>
<gene>
    <name evidence="3" type="ORF">NAEGRDRAFT_65063</name>
</gene>
<dbReference type="GeneID" id="8861358"/>
<dbReference type="eggNOG" id="ENOG502S5V1">
    <property type="taxonomic scope" value="Eukaryota"/>
</dbReference>
<name>D2V883_NAEGR</name>
<dbReference type="Proteomes" id="UP000006671">
    <property type="component" value="Unassembled WGS sequence"/>
</dbReference>
<sequence length="409" mass="46595">MLNNIYALITGNPLPSSDSLQLNNTPEDEEKSNQSCPPSFYEESGIFFKSYDSLEYCKYLYDPNQFVAQFKSCLEEENFTKLRNLRILIQHQTTHICRTRKYNFRPIKVEGEVKKKNVELKEHVLVNASINSKYYRNELLDVSDKVGNPEKDTQVLVFNGDCLDIAFHVQDLLMKEGQLGKERVAVLNMANPEQPGGGYKTGCGAQEENLHRRSNLYQCLDNPVDRIDKKRTWSYPIGYESGVFSPDVTVFRGCEAKGYPLLSAPRLIDVITAAAVPNSAYNDGSIDNRNIGSIEAILKIAVQHKVRNLVLSALGCGAFRNSPTAIAQVFKEKIESTEFKGHFDRVFFAIIDDHNAKKVHNPDGNIKPFVQVFSKYLKEREDLPQLIGQQFDYDYDNMALEYHEFYANL</sequence>
<proteinExistence type="predicted"/>
<evidence type="ECO:0000259" key="2">
    <source>
        <dbReference type="Pfam" id="PF10021"/>
    </source>
</evidence>
<dbReference type="SUPFAM" id="SSF52949">
    <property type="entry name" value="Macro domain-like"/>
    <property type="match status" value="1"/>
</dbReference>
<dbReference type="EMBL" id="GG738856">
    <property type="protein sequence ID" value="EFC46999.1"/>
    <property type="molecule type" value="Genomic_DNA"/>
</dbReference>
<dbReference type="PANTHER" id="PTHR35596:SF1">
    <property type="entry name" value="MICROBIAL-TYPE PARG CATALYTIC DOMAIN-CONTAINING PROTEIN"/>
    <property type="match status" value="1"/>
</dbReference>
<dbReference type="KEGG" id="ngr:NAEGRDRAFT_65063"/>
<evidence type="ECO:0000256" key="1">
    <source>
        <dbReference type="SAM" id="MobiDB-lite"/>
    </source>
</evidence>
<dbReference type="PANTHER" id="PTHR35596">
    <property type="entry name" value="DUF2263 DOMAIN-CONTAINING PROTEIN"/>
    <property type="match status" value="1"/>
</dbReference>
<dbReference type="InParanoid" id="D2V883"/>
<protein>
    <submittedName>
        <fullName evidence="3">Predicted protein</fullName>
    </submittedName>
</protein>
<dbReference type="InterPro" id="IPR019261">
    <property type="entry name" value="PARG_cat_microbial"/>
</dbReference>